<reference evidence="1" key="1">
    <citation type="journal article" date="2021" name="Proc. Natl. Acad. Sci. U.S.A.">
        <title>A Catalog of Tens of Thousands of Viruses from Human Metagenomes Reveals Hidden Associations with Chronic Diseases.</title>
        <authorList>
            <person name="Tisza M.J."/>
            <person name="Buck C.B."/>
        </authorList>
    </citation>
    <scope>NUCLEOTIDE SEQUENCE</scope>
    <source>
        <strain evidence="1">CtUT63</strain>
    </source>
</reference>
<proteinExistence type="predicted"/>
<name>A0A8S5Q7Z1_9CAUD</name>
<evidence type="ECO:0000313" key="1">
    <source>
        <dbReference type="EMBL" id="DAE14861.1"/>
    </source>
</evidence>
<protein>
    <submittedName>
        <fullName evidence="1">Uncharacterized protein</fullName>
    </submittedName>
</protein>
<sequence length="657" mass="73288">MLHRPQDRVLFVSPHAKMVDVDSIFLKEGQIGIYDTKDTSENGCKAVTDFTGKPRNDKRYEIRIGRNEQAASRSIYDKDFSTPLFSLNEITEIYASWPKKDHAYVDDVILGYNGVSDDTAFSVSKGDRIAIRLVLAGRAFELLGYEEGRVEINDAILLDDCDNTPNQCEECDPCEEVDLLPAVLKCIERMKNQPIAGGGKVSDYIDITPVTRCTNEATEPDTEDVNFYCMEVCDTGDDLALAEVRAQYPGLKIVRESINGSMSRYKVMKKGAKPNDYTQRLISIMKGCEECPPSYTEVKGGYLYSISLEDDGVDMSTTVESLPNVVADTVNKMSQIKGSGLYIAATSKKLTDEEISTFVEANPTAIIYYVAKTSDMCENPTVRTASWSACGSCKVSKEKYYITIPDDECGNSALEEIKQAFPELEITDYGTPAACQHSFQTEVYTNMLCDECDKVFEGFFTSEAPASYRNRMWKKLESAQELGSNCKCGIRFRGKEMLLSPSECLMDKMTYIEDSVEIVGASGGYPDSLDEGSPIWWDQLHFERLSSKAPRTHVGGNMMDDELKGYAHFNGFPKHQDFMGRTFMNEYSRVEQTAQYVDFQITLNPHRYAQGFGKVIADDPVNLILRVRYGAHEGVQEMINMIGAAAGLGSAIVTEPK</sequence>
<organism evidence="1">
    <name type="scientific">Podoviridae sp. ctUT63</name>
    <dbReference type="NCBI Taxonomy" id="2825253"/>
    <lineage>
        <taxon>Viruses</taxon>
        <taxon>Duplodnaviria</taxon>
        <taxon>Heunggongvirae</taxon>
        <taxon>Uroviricota</taxon>
        <taxon>Caudoviricetes</taxon>
    </lineage>
</organism>
<dbReference type="EMBL" id="BK015595">
    <property type="protein sequence ID" value="DAE14861.1"/>
    <property type="molecule type" value="Genomic_DNA"/>
</dbReference>
<accession>A0A8S5Q7Z1</accession>